<sequence length="67" mass="7481">MLLRIQPYDLIIAFHPGKEISVADALSALRTLPPAPSTSRPAQEEPQNSPYITRSGRLLKPIQRLDM</sequence>
<comment type="caution">
    <text evidence="2">The sequence shown here is derived from an EMBL/GenBank/DDBJ whole genome shotgun (WGS) entry which is preliminary data.</text>
</comment>
<name>A0AA88KY30_ARTSF</name>
<evidence type="ECO:0000313" key="2">
    <source>
        <dbReference type="EMBL" id="KAK2711793.1"/>
    </source>
</evidence>
<protein>
    <submittedName>
        <fullName evidence="2">Uncharacterized protein</fullName>
    </submittedName>
</protein>
<feature type="compositionally biased region" description="Polar residues" evidence="1">
    <location>
        <begin position="37"/>
        <end position="52"/>
    </location>
</feature>
<accession>A0AA88KY30</accession>
<dbReference type="AlphaFoldDB" id="A0AA88KY30"/>
<proteinExistence type="predicted"/>
<feature type="region of interest" description="Disordered" evidence="1">
    <location>
        <begin position="32"/>
        <end position="55"/>
    </location>
</feature>
<evidence type="ECO:0000256" key="1">
    <source>
        <dbReference type="SAM" id="MobiDB-lite"/>
    </source>
</evidence>
<reference evidence="2" key="1">
    <citation type="submission" date="2023-07" db="EMBL/GenBank/DDBJ databases">
        <title>Chromosome-level genome assembly of Artemia franciscana.</title>
        <authorList>
            <person name="Jo E."/>
        </authorList>
    </citation>
    <scope>NUCLEOTIDE SEQUENCE</scope>
    <source>
        <tissue evidence="2">Whole body</tissue>
    </source>
</reference>
<dbReference type="EMBL" id="JAVRJZ010000016">
    <property type="protein sequence ID" value="KAK2711793.1"/>
    <property type="molecule type" value="Genomic_DNA"/>
</dbReference>
<evidence type="ECO:0000313" key="3">
    <source>
        <dbReference type="Proteomes" id="UP001187531"/>
    </source>
</evidence>
<keyword evidence="3" id="KW-1185">Reference proteome</keyword>
<organism evidence="2 3">
    <name type="scientific">Artemia franciscana</name>
    <name type="common">Brine shrimp</name>
    <name type="synonym">Artemia sanfranciscana</name>
    <dbReference type="NCBI Taxonomy" id="6661"/>
    <lineage>
        <taxon>Eukaryota</taxon>
        <taxon>Metazoa</taxon>
        <taxon>Ecdysozoa</taxon>
        <taxon>Arthropoda</taxon>
        <taxon>Crustacea</taxon>
        <taxon>Branchiopoda</taxon>
        <taxon>Anostraca</taxon>
        <taxon>Artemiidae</taxon>
        <taxon>Artemia</taxon>
    </lineage>
</organism>
<gene>
    <name evidence="2" type="ORF">QYM36_012798</name>
</gene>
<dbReference type="Proteomes" id="UP001187531">
    <property type="component" value="Unassembled WGS sequence"/>
</dbReference>